<feature type="transmembrane region" description="Helical" evidence="8">
    <location>
        <begin position="446"/>
        <end position="466"/>
    </location>
</feature>
<dbReference type="AlphaFoldDB" id="A0A8J2ULM1"/>
<dbReference type="GO" id="GO:0042910">
    <property type="term" value="F:xenobiotic transmembrane transporter activity"/>
    <property type="evidence" value="ECO:0007669"/>
    <property type="project" value="TreeGrafter"/>
</dbReference>
<feature type="transmembrane region" description="Helical" evidence="8">
    <location>
        <begin position="888"/>
        <end position="906"/>
    </location>
</feature>
<feature type="transmembrane region" description="Helical" evidence="8">
    <location>
        <begin position="402"/>
        <end position="425"/>
    </location>
</feature>
<dbReference type="Gene3D" id="1.20.1640.10">
    <property type="entry name" value="Multidrug efflux transporter AcrB transmembrane domain"/>
    <property type="match status" value="2"/>
</dbReference>
<dbReference type="Proteomes" id="UP000620266">
    <property type="component" value="Unassembled WGS sequence"/>
</dbReference>
<evidence type="ECO:0000256" key="2">
    <source>
        <dbReference type="ARBA" id="ARBA00022448"/>
    </source>
</evidence>
<feature type="transmembrane region" description="Helical" evidence="8">
    <location>
        <begin position="12"/>
        <end position="32"/>
    </location>
</feature>
<accession>A0A8J2ULM1</accession>
<feature type="transmembrane region" description="Helical" evidence="8">
    <location>
        <begin position="984"/>
        <end position="1005"/>
    </location>
</feature>
<evidence type="ECO:0000256" key="4">
    <source>
        <dbReference type="ARBA" id="ARBA00022519"/>
    </source>
</evidence>
<feature type="transmembrane region" description="Helical" evidence="8">
    <location>
        <begin position="353"/>
        <end position="371"/>
    </location>
</feature>
<dbReference type="RefSeq" id="WP_188395082.1">
    <property type="nucleotide sequence ID" value="NZ_BMCG01000002.1"/>
</dbReference>
<feature type="transmembrane region" description="Helical" evidence="8">
    <location>
        <begin position="939"/>
        <end position="964"/>
    </location>
</feature>
<gene>
    <name evidence="9" type="ORF">GCM10007205_09880</name>
</gene>
<evidence type="ECO:0000256" key="5">
    <source>
        <dbReference type="ARBA" id="ARBA00022692"/>
    </source>
</evidence>
<dbReference type="InterPro" id="IPR027463">
    <property type="entry name" value="AcrB_DN_DC_subdom"/>
</dbReference>
<keyword evidence="3" id="KW-1003">Cell membrane</keyword>
<feature type="transmembrane region" description="Helical" evidence="8">
    <location>
        <begin position="378"/>
        <end position="396"/>
    </location>
</feature>
<comment type="subcellular location">
    <subcellularLocation>
        <location evidence="1">Cell inner membrane</location>
        <topology evidence="1">Multi-pass membrane protein</topology>
    </subcellularLocation>
</comment>
<evidence type="ECO:0000313" key="10">
    <source>
        <dbReference type="Proteomes" id="UP000620266"/>
    </source>
</evidence>
<dbReference type="Gene3D" id="3.30.70.1320">
    <property type="entry name" value="Multidrug efflux transporter AcrB pore domain like"/>
    <property type="match status" value="1"/>
</dbReference>
<keyword evidence="4" id="KW-0997">Cell inner membrane</keyword>
<feature type="transmembrane region" description="Helical" evidence="8">
    <location>
        <begin position="543"/>
        <end position="562"/>
    </location>
</feature>
<evidence type="ECO:0000313" key="9">
    <source>
        <dbReference type="EMBL" id="GGC02712.1"/>
    </source>
</evidence>
<dbReference type="EMBL" id="BMCG01000002">
    <property type="protein sequence ID" value="GGC02712.1"/>
    <property type="molecule type" value="Genomic_DNA"/>
</dbReference>
<evidence type="ECO:0000256" key="8">
    <source>
        <dbReference type="SAM" id="Phobius"/>
    </source>
</evidence>
<dbReference type="PANTHER" id="PTHR32063:SF21">
    <property type="entry name" value="MULTIDRUG RESISTANCE PROTEIN MDTB"/>
    <property type="match status" value="1"/>
</dbReference>
<dbReference type="SUPFAM" id="SSF82693">
    <property type="entry name" value="Multidrug efflux transporter AcrB pore domain, PN1, PN2, PC1 and PC2 subdomains"/>
    <property type="match status" value="4"/>
</dbReference>
<dbReference type="Gene3D" id="3.30.70.1440">
    <property type="entry name" value="Multidrug efflux transporter AcrB pore domain"/>
    <property type="match status" value="1"/>
</dbReference>
<comment type="caution">
    <text evidence="9">The sequence shown here is derived from an EMBL/GenBank/DDBJ whole genome shotgun (WGS) entry which is preliminary data.</text>
</comment>
<dbReference type="SUPFAM" id="SSF82714">
    <property type="entry name" value="Multidrug efflux transporter AcrB TolC docking domain, DN and DC subdomains"/>
    <property type="match status" value="2"/>
</dbReference>
<proteinExistence type="predicted"/>
<dbReference type="FunFam" id="3.30.70.1430:FF:000001">
    <property type="entry name" value="Efflux pump membrane transporter"/>
    <property type="match status" value="1"/>
</dbReference>
<keyword evidence="5 8" id="KW-0812">Transmembrane</keyword>
<dbReference type="FunFam" id="1.20.1640.10:FF:000001">
    <property type="entry name" value="Efflux pump membrane transporter"/>
    <property type="match status" value="1"/>
</dbReference>
<keyword evidence="10" id="KW-1185">Reference proteome</keyword>
<dbReference type="GO" id="GO:0005886">
    <property type="term" value="C:plasma membrane"/>
    <property type="evidence" value="ECO:0007669"/>
    <property type="project" value="UniProtKB-SubCell"/>
</dbReference>
<keyword evidence="2" id="KW-0813">Transport</keyword>
<dbReference type="Pfam" id="PF00873">
    <property type="entry name" value="ACR_tran"/>
    <property type="match status" value="1"/>
</dbReference>
<reference evidence="9" key="1">
    <citation type="journal article" date="2014" name="Int. J. Syst. Evol. Microbiol.">
        <title>Complete genome sequence of Corynebacterium casei LMG S-19264T (=DSM 44701T), isolated from a smear-ripened cheese.</title>
        <authorList>
            <consortium name="US DOE Joint Genome Institute (JGI-PGF)"/>
            <person name="Walter F."/>
            <person name="Albersmeier A."/>
            <person name="Kalinowski J."/>
            <person name="Ruckert C."/>
        </authorList>
    </citation>
    <scope>NUCLEOTIDE SEQUENCE</scope>
    <source>
        <strain evidence="9">CCM 7086</strain>
    </source>
</reference>
<dbReference type="SUPFAM" id="SSF82866">
    <property type="entry name" value="Multidrug efflux transporter AcrB transmembrane domain"/>
    <property type="match status" value="2"/>
</dbReference>
<evidence type="ECO:0000256" key="7">
    <source>
        <dbReference type="ARBA" id="ARBA00023136"/>
    </source>
</evidence>
<name>A0A8J2ULM1_9BURK</name>
<protein>
    <submittedName>
        <fullName evidence="9">Multidrug transporter</fullName>
    </submittedName>
</protein>
<evidence type="ECO:0000256" key="3">
    <source>
        <dbReference type="ARBA" id="ARBA00022475"/>
    </source>
</evidence>
<feature type="transmembrane region" description="Helical" evidence="8">
    <location>
        <begin position="1017"/>
        <end position="1043"/>
    </location>
</feature>
<feature type="transmembrane region" description="Helical" evidence="8">
    <location>
        <begin position="913"/>
        <end position="933"/>
    </location>
</feature>
<keyword evidence="7 8" id="KW-0472">Membrane</keyword>
<organism evidence="9 10">
    <name type="scientific">Oxalicibacterium flavum</name>
    <dbReference type="NCBI Taxonomy" id="179467"/>
    <lineage>
        <taxon>Bacteria</taxon>
        <taxon>Pseudomonadati</taxon>
        <taxon>Pseudomonadota</taxon>
        <taxon>Betaproteobacteria</taxon>
        <taxon>Burkholderiales</taxon>
        <taxon>Oxalobacteraceae</taxon>
        <taxon>Oxalicibacterium</taxon>
    </lineage>
</organism>
<evidence type="ECO:0000256" key="1">
    <source>
        <dbReference type="ARBA" id="ARBA00004429"/>
    </source>
</evidence>
<keyword evidence="6 8" id="KW-1133">Transmembrane helix</keyword>
<sequence>MQISRPFILRPVATSLLMLAMLIAGLMAWRLLPVSALPQVDYPVIQVFAYQPGASSDVTARTITAPLERRLGQIPGLQQMTSTSSSGVSVVTLKFELEVDMGVAEQDVQAAIQTAASLLPSDLPTPPIYRKVNPADTPIMTLAISSDTLPLPRVVDLVETRMAQKLSRLPGVGLVSLAGGQRPAIRVQANIRALAAAGLSLEQLRTAIAAANSNQPKGSFDGATRSTMLDANDQLRSIEEYRNLIVSWKNGAPLRLGDVATVADGAEDRFLAAWSGQACRDEEGKAAADCEVQPAVLLNIQRQPGANVINVADRVRELLPQLTATLPAAVKVEVISDRTESIRSSVRDVQKELVFAIILVVIVTFVFLRTLPATIIPSIAVPLSLIGTFAAMYLLGYSLNNLSLMALTIAAGFVVDDAIVMLENIARHREAGAGPMQAALEGAREIGFTLVSLTVSLVAVLIPLLFMADVVGRMFHEFAVTLAIAIAISLVVSLTLTPMMAARMLKTAPGAHHDTEEAPRDWLSGTIDRYARALDWVLARQPLALLAMVATLVLTALLYLVVPKGFFPVQDSGAIQVVTEAPQSISFAAMAERQQALASALLQEEGVESISSFIGVDGGNATLNSGRMQINLAPHAQRSVTAQELIATLREKANAVPGISAWFQPVQELGMEDRISRTQYQMTLSSPDRAVLAEWTNRLLDTLKQRPELADVASNLQGEGLQAYVEIDRDAASRLGLRVGDIASALQSAFGQRQVSTMFTHASQYRVVLESSEAEGSGLNALDGIYVTSVDTNVSAGVQTLIAESAQAVPVPLSAVARVVERHAPLAIDHQGQFPAVTLSFNLGAGYSLGDAVAAVEEVQQEVALPASVELVFQGAAEAFRKSLTNTLWLILAAVVVMYLVLGMLYESAKHPLTILSTLPSATVGALLALLLSGRPLDLIAVIGIVLLIGLVKKNGIMMVDFALEAQRNLGMSPTEAIRRAALLRFRPILMTTLAALFGAIPLMLATGSGAELRQPLGIVMVGGLIVSQVLTLFTTPVVYLAFDRLGRKRNAPQTEQAPG</sequence>
<reference evidence="9" key="2">
    <citation type="submission" date="2020-09" db="EMBL/GenBank/DDBJ databases">
        <authorList>
            <person name="Sun Q."/>
            <person name="Sedlacek I."/>
        </authorList>
    </citation>
    <scope>NUCLEOTIDE SEQUENCE</scope>
    <source>
        <strain evidence="9">CCM 7086</strain>
    </source>
</reference>
<dbReference type="InterPro" id="IPR001036">
    <property type="entry name" value="Acrflvin-R"/>
</dbReference>
<dbReference type="Gene3D" id="3.30.2090.10">
    <property type="entry name" value="Multidrug efflux transporter AcrB TolC docking domain, DN and DC subdomains"/>
    <property type="match status" value="2"/>
</dbReference>
<dbReference type="PRINTS" id="PR00702">
    <property type="entry name" value="ACRIFLAVINRP"/>
</dbReference>
<dbReference type="PANTHER" id="PTHR32063">
    <property type="match status" value="1"/>
</dbReference>
<feature type="transmembrane region" description="Helical" evidence="8">
    <location>
        <begin position="478"/>
        <end position="496"/>
    </location>
</feature>
<dbReference type="Gene3D" id="3.30.70.1430">
    <property type="entry name" value="Multidrug efflux transporter AcrB pore domain"/>
    <property type="match status" value="2"/>
</dbReference>
<evidence type="ECO:0000256" key="6">
    <source>
        <dbReference type="ARBA" id="ARBA00022989"/>
    </source>
</evidence>